<proteinExistence type="predicted"/>
<reference evidence="1 2" key="1">
    <citation type="journal article" date="2023" name="Microbiol. Spectr.">
        <title>Symbiosis of Carpenter Bees with Uncharacterized Lactic Acid Bacteria Showing NAD Auxotrophy.</title>
        <authorList>
            <person name="Kawasaki S."/>
            <person name="Ozawa K."/>
            <person name="Mori T."/>
            <person name="Yamamoto A."/>
            <person name="Ito M."/>
            <person name="Ohkuma M."/>
            <person name="Sakamoto M."/>
            <person name="Matsutani M."/>
        </authorList>
    </citation>
    <scope>NUCLEOTIDE SEQUENCE [LARGE SCALE GENOMIC DNA]</scope>
    <source>
        <strain evidence="1 2">KimH</strain>
    </source>
</reference>
<gene>
    <name evidence="1" type="ORF">KIMH_12740</name>
</gene>
<protein>
    <submittedName>
        <fullName evidence="1">Uncharacterized protein</fullName>
    </submittedName>
</protein>
<evidence type="ECO:0000313" key="1">
    <source>
        <dbReference type="EMBL" id="BDR55163.1"/>
    </source>
</evidence>
<organism evidence="1 2">
    <name type="scientific">Bombiscardovia apis</name>
    <dbReference type="NCBI Taxonomy" id="2932182"/>
    <lineage>
        <taxon>Bacteria</taxon>
        <taxon>Bacillati</taxon>
        <taxon>Actinomycetota</taxon>
        <taxon>Actinomycetes</taxon>
        <taxon>Bifidobacteriales</taxon>
        <taxon>Bifidobacteriaceae</taxon>
        <taxon>Bombiscardovia</taxon>
    </lineage>
</organism>
<evidence type="ECO:0000313" key="2">
    <source>
        <dbReference type="Proteomes" id="UP001321748"/>
    </source>
</evidence>
<accession>A0ABN6SHJ4</accession>
<keyword evidence="2" id="KW-1185">Reference proteome</keyword>
<sequence length="142" mass="16052">MPAGDYENSWSMFKRCMSDKGFPELSYNKTDNGIYDIFVNSEKTPNLTGGLYDNAYSFCILDYFSDVADVYEKQVGNPKLYSVPEEAAVDCLHHMNLVPKNYTLEDFNNEVKGSKGSSFDIKNNAVQECLVPNGIYLLDARK</sequence>
<dbReference type="EMBL" id="AP026800">
    <property type="protein sequence ID" value="BDR55163.1"/>
    <property type="molecule type" value="Genomic_DNA"/>
</dbReference>
<name>A0ABN6SHJ4_9BIFI</name>
<dbReference type="Proteomes" id="UP001321748">
    <property type="component" value="Chromosome"/>
</dbReference>